<keyword evidence="1" id="KW-0560">Oxidoreductase</keyword>
<keyword evidence="6" id="KW-1185">Reference proteome</keyword>
<dbReference type="Proteomes" id="UP000620382">
    <property type="component" value="Unassembled WGS sequence"/>
</dbReference>
<comment type="caution">
    <text evidence="4">The sequence shown here is derived from an EMBL/GenBank/DDBJ whole genome shotgun (WGS) entry which is preliminary data.</text>
</comment>
<gene>
    <name evidence="4" type="ORF">FRT59_21695</name>
    <name evidence="3" type="ORF">JJD71_13925</name>
</gene>
<evidence type="ECO:0000313" key="4">
    <source>
        <dbReference type="EMBL" id="MRJ39566.1"/>
    </source>
</evidence>
<evidence type="ECO:0000313" key="5">
    <source>
        <dbReference type="Proteomes" id="UP000408764"/>
    </source>
</evidence>
<evidence type="ECO:0000313" key="3">
    <source>
        <dbReference type="EMBL" id="MBK3460161.1"/>
    </source>
</evidence>
<dbReference type="Pfam" id="PF01266">
    <property type="entry name" value="DAO"/>
    <property type="match status" value="1"/>
</dbReference>
<dbReference type="GO" id="GO:0005737">
    <property type="term" value="C:cytoplasm"/>
    <property type="evidence" value="ECO:0007669"/>
    <property type="project" value="TreeGrafter"/>
</dbReference>
<evidence type="ECO:0000256" key="1">
    <source>
        <dbReference type="ARBA" id="ARBA00023002"/>
    </source>
</evidence>
<dbReference type="PANTHER" id="PTHR13847">
    <property type="entry name" value="SARCOSINE DEHYDROGENASE-RELATED"/>
    <property type="match status" value="1"/>
</dbReference>
<protein>
    <submittedName>
        <fullName evidence="4">FAD-binding oxidoreductase</fullName>
    </submittedName>
</protein>
<dbReference type="EMBL" id="VOIW01000006">
    <property type="protein sequence ID" value="MRJ39566.1"/>
    <property type="molecule type" value="Genomic_DNA"/>
</dbReference>
<accession>A0A5P1DGV6</accession>
<dbReference type="Proteomes" id="UP000408764">
    <property type="component" value="Unassembled WGS sequence"/>
</dbReference>
<organism evidence="4 5">
    <name type="scientific">Pseudomonas haemolytica</name>
    <dbReference type="NCBI Taxonomy" id="2600065"/>
    <lineage>
        <taxon>Bacteria</taxon>
        <taxon>Pseudomonadati</taxon>
        <taxon>Pseudomonadota</taxon>
        <taxon>Gammaproteobacteria</taxon>
        <taxon>Pseudomonadales</taxon>
        <taxon>Pseudomonadaceae</taxon>
        <taxon>Pseudomonas</taxon>
    </lineage>
</organism>
<dbReference type="SUPFAM" id="SSF51905">
    <property type="entry name" value="FAD/NAD(P)-binding domain"/>
    <property type="match status" value="1"/>
</dbReference>
<proteinExistence type="predicted"/>
<name>A0A5P1DGV6_9PSED</name>
<reference evidence="3 6" key="2">
    <citation type="submission" date="2021-01" db="EMBL/GenBank/DDBJ databases">
        <title>Antibiotic resistance and phylogeny of Pseudomonas spp. isolated over three decades from chicken meat in the Norwegian food chain.</title>
        <authorList>
            <person name="Moen B."/>
        </authorList>
    </citation>
    <scope>NUCLEOTIDE SEQUENCE [LARGE SCALE GENOMIC DNA]</scope>
    <source>
        <strain evidence="3 6">MF6766</strain>
    </source>
</reference>
<reference evidence="4 5" key="1">
    <citation type="submission" date="2019-08" db="EMBL/GenBank/DDBJ databases">
        <title>Pseudomonas haemolytica sp. nov. isolated from raw milk and skim milk concentrate.</title>
        <authorList>
            <person name="Hofmann K."/>
            <person name="Huptas C."/>
            <person name="Doll E."/>
            <person name="Scherer S."/>
            <person name="Wenning M."/>
        </authorList>
    </citation>
    <scope>NUCLEOTIDE SEQUENCE [LARGE SCALE GENOMIC DNA]</scope>
    <source>
        <strain evidence="4 5">DSM 108987</strain>
    </source>
</reference>
<dbReference type="InterPro" id="IPR006076">
    <property type="entry name" value="FAD-dep_OxRdtase"/>
</dbReference>
<dbReference type="EMBL" id="JAENSR010000003">
    <property type="protein sequence ID" value="MBK3460161.1"/>
    <property type="molecule type" value="Genomic_DNA"/>
</dbReference>
<feature type="domain" description="FAD dependent oxidoreductase" evidence="2">
    <location>
        <begin position="8"/>
        <end position="338"/>
    </location>
</feature>
<dbReference type="Gene3D" id="3.50.50.60">
    <property type="entry name" value="FAD/NAD(P)-binding domain"/>
    <property type="match status" value="1"/>
</dbReference>
<evidence type="ECO:0000259" key="2">
    <source>
        <dbReference type="Pfam" id="PF01266"/>
    </source>
</evidence>
<dbReference type="RefSeq" id="WP_198809719.1">
    <property type="nucleotide sequence ID" value="NZ_JAEKDB010000005.1"/>
</dbReference>
<sequence length="359" mass="38085">MNQDDSYDLIIVGAGIHGASLAYYSAQAGQRVLLIEESRPASGASGHAFGWINASALSGPVQQFAQSVIDDYRHLQAELPSFPLRWSGELTYGVCPENHEVPEAGLNLSALQPVTISQDEIRALEPNLAHPPSRARYTRAAGITAPSEAIECLIQAAKGFGASVVCDCAVNALLVENGQVVGVSTQAGNRYASNTVLAAGLGTLDLLARHGMHLPIRPSPAILIQFDVAHDFLNGIVSNAEMEARQAGARTLIAAEDYIDDTQENGPSAIALRALDAIRGQLNGAHSIALRSVAVGWRPIPADRLPIVGPMSEYGGLHIMSAHPGLTLAPTLARLLSQELITRIATPLLSQFRPARFHV</sequence>
<dbReference type="InterPro" id="IPR036188">
    <property type="entry name" value="FAD/NAD-bd_sf"/>
</dbReference>
<dbReference type="GO" id="GO:0016491">
    <property type="term" value="F:oxidoreductase activity"/>
    <property type="evidence" value="ECO:0007669"/>
    <property type="project" value="UniProtKB-KW"/>
</dbReference>
<evidence type="ECO:0000313" key="6">
    <source>
        <dbReference type="Proteomes" id="UP000620382"/>
    </source>
</evidence>
<dbReference type="AlphaFoldDB" id="A0A5P1DGV6"/>
<dbReference type="Gene3D" id="3.30.9.10">
    <property type="entry name" value="D-Amino Acid Oxidase, subunit A, domain 2"/>
    <property type="match status" value="1"/>
</dbReference>